<evidence type="ECO:0000256" key="1">
    <source>
        <dbReference type="ARBA" id="ARBA00038215"/>
    </source>
</evidence>
<evidence type="ECO:0000313" key="3">
    <source>
        <dbReference type="EMBL" id="KAF5686947.1"/>
    </source>
</evidence>
<dbReference type="InterPro" id="IPR001466">
    <property type="entry name" value="Beta-lactam-related"/>
</dbReference>
<gene>
    <name evidence="3" type="ORF">FCIRC_2639</name>
</gene>
<keyword evidence="4" id="KW-1185">Reference proteome</keyword>
<comment type="caution">
    <text evidence="3">The sequence shown here is derived from an EMBL/GenBank/DDBJ whole genome shotgun (WGS) entry which is preliminary data.</text>
</comment>
<dbReference type="InterPro" id="IPR012338">
    <property type="entry name" value="Beta-lactam/transpept-like"/>
</dbReference>
<evidence type="ECO:0000313" key="4">
    <source>
        <dbReference type="Proteomes" id="UP000572754"/>
    </source>
</evidence>
<proteinExistence type="inferred from homology"/>
<reference evidence="3 4" key="2">
    <citation type="submission" date="2020-05" db="EMBL/GenBank/DDBJ databases">
        <title>Identification and distribution of gene clusters putatively required for synthesis of sphingolipid metabolism inhibitors in phylogenetically diverse species of the filamentous fungus Fusarium.</title>
        <authorList>
            <person name="Kim H.-S."/>
            <person name="Busman M."/>
            <person name="Brown D.W."/>
            <person name="Divon H."/>
            <person name="Uhlig S."/>
            <person name="Proctor R.H."/>
        </authorList>
    </citation>
    <scope>NUCLEOTIDE SEQUENCE [LARGE SCALE GENOMIC DNA]</scope>
    <source>
        <strain evidence="3 4">NRRL 25331</strain>
    </source>
</reference>
<dbReference type="EMBL" id="JAAQPE010000084">
    <property type="protein sequence ID" value="KAF5686947.1"/>
    <property type="molecule type" value="Genomic_DNA"/>
</dbReference>
<comment type="similarity">
    <text evidence="1">Belongs to the peptidase S12 family.</text>
</comment>
<dbReference type="Pfam" id="PF00144">
    <property type="entry name" value="Beta-lactamase"/>
    <property type="match status" value="2"/>
</dbReference>
<protein>
    <submittedName>
        <fullName evidence="3">Beta-lactamase transpeptidase</fullName>
    </submittedName>
</protein>
<dbReference type="PANTHER" id="PTHR46825">
    <property type="entry name" value="D-ALANYL-D-ALANINE-CARBOXYPEPTIDASE/ENDOPEPTIDASE AMPH"/>
    <property type="match status" value="1"/>
</dbReference>
<dbReference type="Gene3D" id="3.40.710.10">
    <property type="entry name" value="DD-peptidase/beta-lactamase superfamily"/>
    <property type="match status" value="2"/>
</dbReference>
<feature type="domain" description="Beta-lactamase-related" evidence="2">
    <location>
        <begin position="23"/>
        <end position="121"/>
    </location>
</feature>
<organism evidence="3 4">
    <name type="scientific">Fusarium circinatum</name>
    <name type="common">Pitch canker fungus</name>
    <name type="synonym">Gibberella circinata</name>
    <dbReference type="NCBI Taxonomy" id="48490"/>
    <lineage>
        <taxon>Eukaryota</taxon>
        <taxon>Fungi</taxon>
        <taxon>Dikarya</taxon>
        <taxon>Ascomycota</taxon>
        <taxon>Pezizomycotina</taxon>
        <taxon>Sordariomycetes</taxon>
        <taxon>Hypocreomycetidae</taxon>
        <taxon>Hypocreales</taxon>
        <taxon>Nectriaceae</taxon>
        <taxon>Fusarium</taxon>
        <taxon>Fusarium fujikuroi species complex</taxon>
    </lineage>
</organism>
<dbReference type="PANTHER" id="PTHR46825:SF9">
    <property type="entry name" value="BETA-LACTAMASE-RELATED DOMAIN-CONTAINING PROTEIN"/>
    <property type="match status" value="1"/>
</dbReference>
<reference evidence="4" key="1">
    <citation type="journal article" date="2020" name="BMC Genomics">
        <title>Correction to: Identification and distribution of gene clusters required for synthesis of sphingolipid metabolism inhibitors in diverse species of the filamentous fungus Fusarium.</title>
        <authorList>
            <person name="Kim H.S."/>
            <person name="Lohmar J.M."/>
            <person name="Busman M."/>
            <person name="Brown D.W."/>
            <person name="Naumann T.A."/>
            <person name="Divon H.H."/>
            <person name="Lysoe E."/>
            <person name="Uhlig S."/>
            <person name="Proctor R.H."/>
        </authorList>
    </citation>
    <scope>NUCLEOTIDE SEQUENCE [LARGE SCALE GENOMIC DNA]</scope>
    <source>
        <strain evidence="4">NRRL 25331</strain>
    </source>
</reference>
<dbReference type="Proteomes" id="UP000572754">
    <property type="component" value="Unassembled WGS sequence"/>
</dbReference>
<feature type="domain" description="Beta-lactamase-related" evidence="2">
    <location>
        <begin position="144"/>
        <end position="323"/>
    </location>
</feature>
<name>A0A8H5UIT5_FUSCI</name>
<dbReference type="InterPro" id="IPR050491">
    <property type="entry name" value="AmpC-like"/>
</dbReference>
<accession>A0A8H5UIT5</accession>
<evidence type="ECO:0000259" key="2">
    <source>
        <dbReference type="Pfam" id="PF00144"/>
    </source>
</evidence>
<dbReference type="SUPFAM" id="SSF56601">
    <property type="entry name" value="beta-lactamase/transpeptidase-like"/>
    <property type="match status" value="1"/>
</dbReference>
<dbReference type="AlphaFoldDB" id="A0A8H5UIT5"/>
<sequence>MDADAVRSRLCAPFSIKSNNTRSASISIGVLHEGQVIFTRSRGFRDVESQAPADSDTNYLLCSLSKAFTASCCGILVDERKLKWEEPIQSCISFTNAVDPVIGQRATVQDALSHNTGLAHMDLTWLGVECNCILEKKELLEVFEFLKRKILKPLEMHRTRTRRTTLPDDNFAEPHVVLDDHSLHKQKPVDTAAVNMLMGPAGAVWSCVSDLMIWAKALLDGLQGNPDTVLKQVSTIMSHKTNITSSSIGENTYGLGFARAMIPTTELGMFSLNGPQREHIIGQNSRPRLVLYHNGGMSGYLTAFYLFPETRTAVVALGNSYSLGDGPDWSAQAIVQAMFNLEPRIDFAEVSSQRAKIEYERYDRLAAEFDHFRDQERGKEGLCDVTLSDYVGKFTNRGLRMTLEVGRGTEKSLIMVVNNLVSQHHQLRNFSRDKLGFLPCSRKEFVVREFIDWFQWDQFVLSFERNKESGKVVGVRWALQVGLEPVQFHKVAEAESAE</sequence>